<protein>
    <submittedName>
        <fullName evidence="4">Uncharacterized protein</fullName>
    </submittedName>
</protein>
<proteinExistence type="predicted"/>
<sequence length="657" mass="74693">MKRTSWLCWFFVFSVIYSSEAQYKFRRLQLPSPSLSRPPPQIFKKSWTPGSRISSMGNSIHIAGNLPHKRPPLIPTNYRFRRPPGPPLPPPPPMYNVLSNVYKNPIPPVLGKIDTYGGMVQRVSPVNELQSIVKDPQQYNSQYQLKIESLSPNIDSFDDDKGPIHTIPAPNLGPASASYQQQQQQQQQYQQQALFNSQGTKKDEIVRKPYAVAQIDYTGAFGDHGSSEISQRIVSTNNNQHQYEVTESNEVNNAVPPFYFTPEFNSAQYSSSDIEQQQTGENNVYLNHSPTPTSSLTNSHSSSIEPSTSMQTNLHRSMHVGVSGPGTAISQPTYTSDLHEDFTNPDEPSIPTAKLYELLNSFPRQLRDHYTSDQQPEIQHLPQHQNKQSDAVKPIFSQPTFHSFSFDEQANKQQQQQQKNIFINQNYALGKVTADYSLAPDTFNGADTSEHQDNNIEFQNPATQLSPALHFNKIKDHQNIAAQFYTTLPNQETAEKLAALAAAGIVNSQLINQLKNQQQRQHESQKLGQQSAIGQSIPANHKEEHVGNDVAAGVNRSTKYSEQHQQEEHQKKLLHRQYKIKEEQTRIEEENEKYRQQNNEETKRPLRIFVPEDNTEKEKDLTADYEYENDEVEVPRHKESSIEDSEYGTRIVSKTGK</sequence>
<feature type="chain" id="PRO_5042552946" evidence="2">
    <location>
        <begin position="22"/>
        <end position="657"/>
    </location>
</feature>
<keyword evidence="3" id="KW-1185">Reference proteome</keyword>
<keyword evidence="2" id="KW-0732">Signal</keyword>
<dbReference type="KEGG" id="csol:105368203"/>
<dbReference type="AlphaFoldDB" id="A0AAJ7E2I8"/>
<feature type="region of interest" description="Disordered" evidence="1">
    <location>
        <begin position="584"/>
        <end position="657"/>
    </location>
</feature>
<feature type="compositionally biased region" description="Acidic residues" evidence="1">
    <location>
        <begin position="623"/>
        <end position="632"/>
    </location>
</feature>
<organism evidence="3 4">
    <name type="scientific">Ceratosolen solmsi marchali</name>
    <dbReference type="NCBI Taxonomy" id="326594"/>
    <lineage>
        <taxon>Eukaryota</taxon>
        <taxon>Metazoa</taxon>
        <taxon>Ecdysozoa</taxon>
        <taxon>Arthropoda</taxon>
        <taxon>Hexapoda</taxon>
        <taxon>Insecta</taxon>
        <taxon>Pterygota</taxon>
        <taxon>Neoptera</taxon>
        <taxon>Endopterygota</taxon>
        <taxon>Hymenoptera</taxon>
        <taxon>Apocrita</taxon>
        <taxon>Proctotrupomorpha</taxon>
        <taxon>Chalcidoidea</taxon>
        <taxon>Agaonidae</taxon>
        <taxon>Agaoninae</taxon>
        <taxon>Ceratosolen</taxon>
    </lineage>
</organism>
<evidence type="ECO:0000256" key="1">
    <source>
        <dbReference type="SAM" id="MobiDB-lite"/>
    </source>
</evidence>
<feature type="signal peptide" evidence="2">
    <location>
        <begin position="1"/>
        <end position="21"/>
    </location>
</feature>
<evidence type="ECO:0000256" key="2">
    <source>
        <dbReference type="SAM" id="SignalP"/>
    </source>
</evidence>
<dbReference type="Proteomes" id="UP000695007">
    <property type="component" value="Unplaced"/>
</dbReference>
<feature type="region of interest" description="Disordered" evidence="1">
    <location>
        <begin position="370"/>
        <end position="390"/>
    </location>
</feature>
<name>A0AAJ7E2I8_9HYME</name>
<feature type="compositionally biased region" description="Basic and acidic residues" evidence="1">
    <location>
        <begin position="584"/>
        <end position="604"/>
    </location>
</feature>
<reference evidence="4" key="1">
    <citation type="submission" date="2025-08" db="UniProtKB">
        <authorList>
            <consortium name="RefSeq"/>
        </authorList>
    </citation>
    <scope>IDENTIFICATION</scope>
</reference>
<evidence type="ECO:0000313" key="4">
    <source>
        <dbReference type="RefSeq" id="XP_011505465.1"/>
    </source>
</evidence>
<dbReference type="GeneID" id="105368203"/>
<gene>
    <name evidence="4" type="primary">LOC105368203</name>
</gene>
<dbReference type="RefSeq" id="XP_011505465.1">
    <property type="nucleotide sequence ID" value="XM_011507163.1"/>
</dbReference>
<accession>A0AAJ7E2I8</accession>
<feature type="compositionally biased region" description="Polar residues" evidence="1">
    <location>
        <begin position="372"/>
        <end position="389"/>
    </location>
</feature>
<evidence type="ECO:0000313" key="3">
    <source>
        <dbReference type="Proteomes" id="UP000695007"/>
    </source>
</evidence>